<comment type="caution">
    <text evidence="6">The sequence shown here is derived from an EMBL/GenBank/DDBJ whole genome shotgun (WGS) entry which is preliminary data.</text>
</comment>
<accession>A0ABT2S3F4</accession>
<organism evidence="6 7">
    <name type="scientific">Dorea ammoniilytica</name>
    <dbReference type="NCBI Taxonomy" id="2981788"/>
    <lineage>
        <taxon>Bacteria</taxon>
        <taxon>Bacillati</taxon>
        <taxon>Bacillota</taxon>
        <taxon>Clostridia</taxon>
        <taxon>Lachnospirales</taxon>
        <taxon>Lachnospiraceae</taxon>
        <taxon>Dorea</taxon>
    </lineage>
</organism>
<gene>
    <name evidence="6" type="ORF">OCV65_02555</name>
</gene>
<dbReference type="EMBL" id="JAOQJV010000002">
    <property type="protein sequence ID" value="MCU6699120.1"/>
    <property type="molecule type" value="Genomic_DNA"/>
</dbReference>
<dbReference type="RefSeq" id="WP_118452139.1">
    <property type="nucleotide sequence ID" value="NZ_JAOQJV010000002.1"/>
</dbReference>
<protein>
    <submittedName>
        <fullName evidence="6">LysR family transcriptional regulator</fullName>
    </submittedName>
</protein>
<dbReference type="PANTHER" id="PTHR30419">
    <property type="entry name" value="HTH-TYPE TRANSCRIPTIONAL REGULATOR YBHD"/>
    <property type="match status" value="1"/>
</dbReference>
<keyword evidence="2" id="KW-0805">Transcription regulation</keyword>
<dbReference type="InterPro" id="IPR050950">
    <property type="entry name" value="HTH-type_LysR_regulators"/>
</dbReference>
<evidence type="ECO:0000256" key="3">
    <source>
        <dbReference type="ARBA" id="ARBA00023125"/>
    </source>
</evidence>
<dbReference type="InterPro" id="IPR036388">
    <property type="entry name" value="WH-like_DNA-bd_sf"/>
</dbReference>
<dbReference type="CDD" id="cd05466">
    <property type="entry name" value="PBP2_LTTR_substrate"/>
    <property type="match status" value="1"/>
</dbReference>
<evidence type="ECO:0000313" key="6">
    <source>
        <dbReference type="EMBL" id="MCU6699120.1"/>
    </source>
</evidence>
<dbReference type="PANTHER" id="PTHR30419:SF28">
    <property type="entry name" value="HTH-TYPE TRANSCRIPTIONAL REGULATOR BSDA"/>
    <property type="match status" value="1"/>
</dbReference>
<dbReference type="Gene3D" id="1.10.10.10">
    <property type="entry name" value="Winged helix-like DNA-binding domain superfamily/Winged helix DNA-binding domain"/>
    <property type="match status" value="1"/>
</dbReference>
<comment type="similarity">
    <text evidence="1">Belongs to the LysR transcriptional regulatory family.</text>
</comment>
<proteinExistence type="inferred from homology"/>
<dbReference type="PROSITE" id="PS50931">
    <property type="entry name" value="HTH_LYSR"/>
    <property type="match status" value="1"/>
</dbReference>
<name>A0ABT2S3F4_9FIRM</name>
<dbReference type="InterPro" id="IPR036390">
    <property type="entry name" value="WH_DNA-bd_sf"/>
</dbReference>
<evidence type="ECO:0000256" key="4">
    <source>
        <dbReference type="ARBA" id="ARBA00023163"/>
    </source>
</evidence>
<feature type="domain" description="HTH lysR-type" evidence="5">
    <location>
        <begin position="1"/>
        <end position="56"/>
    </location>
</feature>
<evidence type="ECO:0000256" key="1">
    <source>
        <dbReference type="ARBA" id="ARBA00009437"/>
    </source>
</evidence>
<dbReference type="Pfam" id="PF03466">
    <property type="entry name" value="LysR_substrate"/>
    <property type="match status" value="1"/>
</dbReference>
<dbReference type="Gene3D" id="3.40.190.290">
    <property type="match status" value="1"/>
</dbReference>
<dbReference type="SUPFAM" id="SSF53850">
    <property type="entry name" value="Periplasmic binding protein-like II"/>
    <property type="match status" value="1"/>
</dbReference>
<reference evidence="6 7" key="1">
    <citation type="journal article" date="2021" name="ISME Commun">
        <title>Automated analysis of genomic sequences facilitates high-throughput and comprehensive description of bacteria.</title>
        <authorList>
            <person name="Hitch T.C.A."/>
        </authorList>
    </citation>
    <scope>NUCLEOTIDE SEQUENCE [LARGE SCALE GENOMIC DNA]</scope>
    <source>
        <strain evidence="6 7">Sanger_02</strain>
    </source>
</reference>
<keyword evidence="7" id="KW-1185">Reference proteome</keyword>
<sequence length="294" mass="33714">MTKYEMILSVYHTHSISVTAEKYNYTQSAISQAIKSFEKELGLPLFKRTKNGMLPISNTEEIIRELRTICDAENRIADIASNLTSLKNGYIHIGTIKSIAYNWLPSMVKNFSKKYPNIHFKISMGSSSQLHDKLDQNEVDCIFVSNYLLPDNLEFYPMDTDELMLLTARNHPLADKLKVNLTDIKDENYIYSEDGFDFEAGGIFEQNDIHPTVLYQLDDDVAVQKMVSDGMGISVLPKLLLSNPPFDICIRPFTEHYKRTLGVAYLKDSELDPATEAFLEYVKEWKSNKGEQRR</sequence>
<keyword evidence="3" id="KW-0238">DNA-binding</keyword>
<evidence type="ECO:0000256" key="2">
    <source>
        <dbReference type="ARBA" id="ARBA00023015"/>
    </source>
</evidence>
<evidence type="ECO:0000259" key="5">
    <source>
        <dbReference type="PROSITE" id="PS50931"/>
    </source>
</evidence>
<dbReference type="Pfam" id="PF00126">
    <property type="entry name" value="HTH_1"/>
    <property type="match status" value="1"/>
</dbReference>
<keyword evidence="4" id="KW-0804">Transcription</keyword>
<dbReference type="Proteomes" id="UP001207605">
    <property type="component" value="Unassembled WGS sequence"/>
</dbReference>
<dbReference type="InterPro" id="IPR005119">
    <property type="entry name" value="LysR_subst-bd"/>
</dbReference>
<dbReference type="SUPFAM" id="SSF46785">
    <property type="entry name" value="Winged helix' DNA-binding domain"/>
    <property type="match status" value="1"/>
</dbReference>
<evidence type="ECO:0000313" key="7">
    <source>
        <dbReference type="Proteomes" id="UP001207605"/>
    </source>
</evidence>
<dbReference type="InterPro" id="IPR000847">
    <property type="entry name" value="LysR_HTH_N"/>
</dbReference>